<dbReference type="Proteomes" id="UP000007799">
    <property type="component" value="Unassembled WGS sequence"/>
</dbReference>
<evidence type="ECO:0000313" key="3">
    <source>
        <dbReference type="EMBL" id="EGD75696.1"/>
    </source>
</evidence>
<dbReference type="CDD" id="cd09272">
    <property type="entry name" value="RNase_HI_RT_Ty1"/>
    <property type="match status" value="1"/>
</dbReference>
<feature type="region of interest" description="Disordered" evidence="1">
    <location>
        <begin position="709"/>
        <end position="742"/>
    </location>
</feature>
<feature type="compositionally biased region" description="Basic and acidic residues" evidence="1">
    <location>
        <begin position="714"/>
        <end position="725"/>
    </location>
</feature>
<dbReference type="GO" id="GO:0003676">
    <property type="term" value="F:nucleic acid binding"/>
    <property type="evidence" value="ECO:0007669"/>
    <property type="project" value="InterPro"/>
</dbReference>
<evidence type="ECO:0000259" key="2">
    <source>
        <dbReference type="PROSITE" id="PS50994"/>
    </source>
</evidence>
<dbReference type="InterPro" id="IPR012337">
    <property type="entry name" value="RNaseH-like_sf"/>
</dbReference>
<dbReference type="PROSITE" id="PS50994">
    <property type="entry name" value="INTEGRASE"/>
    <property type="match status" value="1"/>
</dbReference>
<dbReference type="RefSeq" id="XP_004991617.1">
    <property type="nucleotide sequence ID" value="XM_004991560.1"/>
</dbReference>
<protein>
    <recommendedName>
        <fullName evidence="2">Integrase catalytic domain-containing protein</fullName>
    </recommendedName>
</protein>
<feature type="region of interest" description="Disordered" evidence="1">
    <location>
        <begin position="840"/>
        <end position="863"/>
    </location>
</feature>
<dbReference type="InterPro" id="IPR013103">
    <property type="entry name" value="RVT_2"/>
</dbReference>
<dbReference type="InterPro" id="IPR043502">
    <property type="entry name" value="DNA/RNA_pol_sf"/>
</dbReference>
<dbReference type="OrthoDB" id="2012657at2759"/>
<dbReference type="KEGG" id="sre:PTSG_12641"/>
<reference evidence="3" key="1">
    <citation type="submission" date="2009-08" db="EMBL/GenBank/DDBJ databases">
        <title>Annotation of Salpingoeca rosetta.</title>
        <authorList>
            <consortium name="The Broad Institute Genome Sequencing Platform"/>
            <person name="Russ C."/>
            <person name="Cuomo C."/>
            <person name="Burger G."/>
            <person name="Gray M.W."/>
            <person name="Holland P.W.H."/>
            <person name="King N."/>
            <person name="Lang F.B.F."/>
            <person name="Roger A.J."/>
            <person name="Ruiz-Trillo I."/>
            <person name="Young S.K."/>
            <person name="Zeng Q."/>
            <person name="Gargeya S."/>
            <person name="Alvarado L."/>
            <person name="Berlin A."/>
            <person name="Chapman S.B."/>
            <person name="Chen Z."/>
            <person name="Freedman E."/>
            <person name="Gellesch M."/>
            <person name="Goldberg J."/>
            <person name="Griggs A."/>
            <person name="Gujja S."/>
            <person name="Heilman E."/>
            <person name="Heiman D."/>
            <person name="Howarth C."/>
            <person name="Mehta T."/>
            <person name="Neiman D."/>
            <person name="Pearson M."/>
            <person name="Roberts A."/>
            <person name="Saif S."/>
            <person name="Shea T."/>
            <person name="Shenoy N."/>
            <person name="Sisk P."/>
            <person name="Stolte C."/>
            <person name="Sykes S."/>
            <person name="White J."/>
            <person name="Yandava C."/>
            <person name="Haas B."/>
            <person name="Nusbaum C."/>
            <person name="Birren B."/>
        </authorList>
    </citation>
    <scope>NUCLEOTIDE SEQUENCE [LARGE SCALE GENOMIC DNA]</scope>
    <source>
        <strain evidence="3">ATCC 50818</strain>
    </source>
</reference>
<dbReference type="eggNOG" id="KOG0017">
    <property type="taxonomic scope" value="Eukaryota"/>
</dbReference>
<dbReference type="GeneID" id="16072178"/>
<dbReference type="PANTHER" id="PTHR11439:SF483">
    <property type="entry name" value="PEPTIDE SYNTHASE GLIP-LIKE, PUTATIVE (AFU_ORTHOLOGUE AFUA_3G12920)-RELATED"/>
    <property type="match status" value="1"/>
</dbReference>
<feature type="compositionally biased region" description="Basic residues" evidence="1">
    <location>
        <begin position="854"/>
        <end position="863"/>
    </location>
</feature>
<evidence type="ECO:0000313" key="4">
    <source>
        <dbReference type="Proteomes" id="UP000007799"/>
    </source>
</evidence>
<evidence type="ECO:0000256" key="1">
    <source>
        <dbReference type="SAM" id="MobiDB-lite"/>
    </source>
</evidence>
<accession>F2UGE6</accession>
<keyword evidence="4" id="KW-1185">Reference proteome</keyword>
<dbReference type="Pfam" id="PF07727">
    <property type="entry name" value="RVT_2"/>
    <property type="match status" value="1"/>
</dbReference>
<dbReference type="InterPro" id="IPR001584">
    <property type="entry name" value="Integrase_cat-core"/>
</dbReference>
<dbReference type="EMBL" id="GL832973">
    <property type="protein sequence ID" value="EGD75696.1"/>
    <property type="molecule type" value="Genomic_DNA"/>
</dbReference>
<dbReference type="Gene3D" id="3.30.420.10">
    <property type="entry name" value="Ribonuclease H-like superfamily/Ribonuclease H"/>
    <property type="match status" value="1"/>
</dbReference>
<dbReference type="SUPFAM" id="SSF56672">
    <property type="entry name" value="DNA/RNA polymerases"/>
    <property type="match status" value="1"/>
</dbReference>
<dbReference type="SUPFAM" id="SSF53098">
    <property type="entry name" value="Ribonuclease H-like"/>
    <property type="match status" value="1"/>
</dbReference>
<sequence>MGKQPKLPFWRASVDPCETQVTPRLAAAQRAMELTPSRLDEIRWTFSNHCRVKAVQVVRGYFTWMRQTYCRMVHEADHTPTCFVAPRFDMEGAILRSANPVQPLLGGMARRDARWATASNVIFSHLRHYLLFALEHQRRRFTACGTEGWRRFAANRSSGDVLPLVGQRGGDVSPRIAAAATFYRLWDRGVATFRRESQQRRRFTGNAPLATFCQRPATFFIYSEGRERVLTFQNVLLLPELGFNILSAGRLVEAGMTVTLHPEHPSLSDEHMTMELAKNGATYYLRAKPHRPGQPTQRCMAITPLETWHRRLGHRAWQDVKRVLSGNGIQTTTDEPDCTDCLPYKTHRKPVKKKSQPHHLEPGDRIHADILGPYQGCHQGYAYVMLFVDERSRYAEGIAMKKKSDAAATLAQFVATTAIPVQRGTLMQLDYDPVFKSQRFATTATRLGIGLRYSPPYTHQHNGVAERNWRTIKETAAAILGTSAIPPQQRGRFTIAAIQHATTIYNCMPHTGTDHTTPYTALLGKQPPLQMLKVFGCRCVIYDETQTSESPLPPRGLWGFYLGLDQSCNGHRVFVQATGRVRAGINVDFVERAQAEQQQQQTAETKTDGEHIKAAHRTVFGGRVTAQQQQPVAYDDHNSGHVGTEQHAAYDDHNSGHVEAEQHAAHNNHNSAQVGAEQHAAYDDHNSGHVEAEQHAAHNNQNGGHVEAEQQAAYDDHSSEAEQHAAHNNHSSAHVEAEQHAAYDDHNSGHVEAEQHAAYDDHNSGHVGAEQHAAYDDHNSGHVEAEQHAAHNNQNGGHVEAEQQAAYDNHSGEHTGENEPSEDHLMPTVAPEHEITHELQTSAASSTTANTKQPLRRSSRSRKTVVKMCLTANVTDRVTPKTWGEAMESDDRQKWMEAFSEEWTNMTTFDVFDVVEARDMPMKTKVLPSTLVLSVKHQQDGEVRYKVRMVCCGNRQHSSTLGEVFAPTAHADALRTTLAVAVMRGWQLCQFDVKAAFLHAPIDDHNIYVRPPAAANLPGSAVLHLKRSLYGLRQAPRLWHQHLSKELQALGLLAVKSDACVFVSATAIVCVHVDDFIVAADSQGRIHEISTKLGRHLKVKNLGEPTSYLGMDLHRTTNGLRISQERYLRGLLQEHGLQDCKHKATPLPPKGRLHTATAPDTDVGEYQRLVGSLMYLAVMTRPDIRYATSVLAKQMAAPTKQHLHAARHVLKYLKGQPDLCIVYRRQQPQQPQHQQQLTGFADASHNTCPVTSKGHGGFCFTLGGGPVSWSSKQLPLVTASTAETEYVSIATAAQRAVFLRQLLKELGEDPGVTTIYTDNQPAIAIANNNSSNVSSKHIHLRFHILRDLVAERAIKLQYQPGSTLLADMFTKALPRVALDTCRRQVLSKP</sequence>
<dbReference type="GO" id="GO:0015074">
    <property type="term" value="P:DNA integration"/>
    <property type="evidence" value="ECO:0007669"/>
    <property type="project" value="InterPro"/>
</dbReference>
<dbReference type="PANTHER" id="PTHR11439">
    <property type="entry name" value="GAG-POL-RELATED RETROTRANSPOSON"/>
    <property type="match status" value="1"/>
</dbReference>
<organism evidence="4">
    <name type="scientific">Salpingoeca rosetta (strain ATCC 50818 / BSB-021)</name>
    <dbReference type="NCBI Taxonomy" id="946362"/>
    <lineage>
        <taxon>Eukaryota</taxon>
        <taxon>Choanoflagellata</taxon>
        <taxon>Craspedida</taxon>
        <taxon>Salpingoecidae</taxon>
        <taxon>Salpingoeca</taxon>
    </lineage>
</organism>
<feature type="compositionally biased region" description="Basic and acidic residues" evidence="1">
    <location>
        <begin position="733"/>
        <end position="742"/>
    </location>
</feature>
<feature type="domain" description="Integrase catalytic" evidence="2">
    <location>
        <begin position="353"/>
        <end position="526"/>
    </location>
</feature>
<name>F2UGE6_SALR5</name>
<dbReference type="InterPro" id="IPR036397">
    <property type="entry name" value="RNaseH_sf"/>
</dbReference>
<proteinExistence type="predicted"/>
<gene>
    <name evidence="3" type="ORF">PTSG_12641</name>
</gene>
<dbReference type="InParanoid" id="F2UGE6"/>